<dbReference type="EC" id="7.1.1.2" evidence="3"/>
<keyword evidence="6" id="KW-0679">Respiratory chain</keyword>
<keyword evidence="10 16" id="KW-1133">Transmembrane helix</keyword>
<organism evidence="17">
    <name type="scientific">Diceroprocta semicincta</name>
    <dbReference type="NCBI Taxonomy" id="946270"/>
    <lineage>
        <taxon>Eukaryota</taxon>
        <taxon>Metazoa</taxon>
        <taxon>Ecdysozoa</taxon>
        <taxon>Arthropoda</taxon>
        <taxon>Hexapoda</taxon>
        <taxon>Insecta</taxon>
        <taxon>Pterygota</taxon>
        <taxon>Neoptera</taxon>
        <taxon>Paraneoptera</taxon>
        <taxon>Hemiptera</taxon>
        <taxon>Auchenorrhyncha</taxon>
        <taxon>Cicadoidea</taxon>
        <taxon>Cicadidae</taxon>
        <taxon>Cicadinae</taxon>
        <taxon>Fidicinini</taxon>
        <taxon>Diceroprocta</taxon>
    </lineage>
</organism>
<evidence type="ECO:0000256" key="12">
    <source>
        <dbReference type="ARBA" id="ARBA00023128"/>
    </source>
</evidence>
<evidence type="ECO:0000256" key="3">
    <source>
        <dbReference type="ARBA" id="ARBA00012944"/>
    </source>
</evidence>
<dbReference type="PANTHER" id="PTHR11435">
    <property type="entry name" value="NADH UBIQUINONE OXIDOREDUCTASE SUBUNIT ND6"/>
    <property type="match status" value="1"/>
</dbReference>
<evidence type="ECO:0000256" key="1">
    <source>
        <dbReference type="ARBA" id="ARBA00004225"/>
    </source>
</evidence>
<keyword evidence="8" id="KW-1278">Translocase</keyword>
<keyword evidence="9" id="KW-0249">Electron transport</keyword>
<evidence type="ECO:0000256" key="10">
    <source>
        <dbReference type="ARBA" id="ARBA00022989"/>
    </source>
</evidence>
<dbReference type="GO" id="GO:0031966">
    <property type="term" value="C:mitochondrial membrane"/>
    <property type="evidence" value="ECO:0007669"/>
    <property type="project" value="UniProtKB-SubCell"/>
</dbReference>
<geneLocation type="mitochondrion" evidence="17"/>
<evidence type="ECO:0000256" key="2">
    <source>
        <dbReference type="ARBA" id="ARBA00005698"/>
    </source>
</evidence>
<sequence>MKHPLSMGLILLLQTIFSCMACSLILSSYLLSYILFLIFVGGMLILFMYMSSIASNEKFVFSMKLMFINLLVLSVLIMFMGKIELSMMKSDDQMSEFNEFSSLMLNKLYMFPYGNITLMMVIYLLFSMIVVVNIISLKSSPLRSV</sequence>
<name>A0A088DMZ4_9HEMI</name>
<evidence type="ECO:0000256" key="7">
    <source>
        <dbReference type="ARBA" id="ARBA00022692"/>
    </source>
</evidence>
<comment type="similarity">
    <text evidence="2">Belongs to the complex I subunit 6 family.</text>
</comment>
<evidence type="ECO:0000256" key="9">
    <source>
        <dbReference type="ARBA" id="ARBA00022982"/>
    </source>
</evidence>
<evidence type="ECO:0000256" key="15">
    <source>
        <dbReference type="ARBA" id="ARBA00049551"/>
    </source>
</evidence>
<comment type="catalytic activity">
    <reaction evidence="15">
        <text>a ubiquinone + NADH + 5 H(+)(in) = a ubiquinol + NAD(+) + 4 H(+)(out)</text>
        <dbReference type="Rhea" id="RHEA:29091"/>
        <dbReference type="Rhea" id="RHEA-COMP:9565"/>
        <dbReference type="Rhea" id="RHEA-COMP:9566"/>
        <dbReference type="ChEBI" id="CHEBI:15378"/>
        <dbReference type="ChEBI" id="CHEBI:16389"/>
        <dbReference type="ChEBI" id="CHEBI:17976"/>
        <dbReference type="ChEBI" id="CHEBI:57540"/>
        <dbReference type="ChEBI" id="CHEBI:57945"/>
        <dbReference type="EC" id="7.1.1.2"/>
    </reaction>
</comment>
<evidence type="ECO:0000256" key="5">
    <source>
        <dbReference type="ARBA" id="ARBA00022448"/>
    </source>
</evidence>
<comment type="subcellular location">
    <subcellularLocation>
        <location evidence="1">Mitochondrion membrane</location>
        <topology evidence="1">Multi-pass membrane protein</topology>
    </subcellularLocation>
</comment>
<gene>
    <name evidence="17" type="primary">ND6</name>
    <name evidence="17" type="ORF">DICSEMmt_030</name>
</gene>
<dbReference type="PANTHER" id="PTHR11435:SF1">
    <property type="entry name" value="NADH-UBIQUINONE OXIDOREDUCTASE CHAIN 6"/>
    <property type="match status" value="1"/>
</dbReference>
<evidence type="ECO:0000256" key="16">
    <source>
        <dbReference type="SAM" id="Phobius"/>
    </source>
</evidence>
<evidence type="ECO:0000256" key="6">
    <source>
        <dbReference type="ARBA" id="ARBA00022660"/>
    </source>
</evidence>
<keyword evidence="7 16" id="KW-0812">Transmembrane</keyword>
<proteinExistence type="inferred from homology"/>
<keyword evidence="11" id="KW-0520">NAD</keyword>
<dbReference type="PROSITE" id="PS51257">
    <property type="entry name" value="PROKAR_LIPOPROTEIN"/>
    <property type="match status" value="1"/>
</dbReference>
<feature type="transmembrane region" description="Helical" evidence="16">
    <location>
        <begin position="113"/>
        <end position="135"/>
    </location>
</feature>
<evidence type="ECO:0000256" key="14">
    <source>
        <dbReference type="ARBA" id="ARBA00031019"/>
    </source>
</evidence>
<keyword evidence="5" id="KW-0813">Transport</keyword>
<evidence type="ECO:0000256" key="4">
    <source>
        <dbReference type="ARBA" id="ARBA00021095"/>
    </source>
</evidence>
<protein>
    <recommendedName>
        <fullName evidence="4">NADH-ubiquinone oxidoreductase chain 6</fullName>
        <ecNumber evidence="3">7.1.1.2</ecNumber>
    </recommendedName>
    <alternativeName>
        <fullName evidence="14">NADH dehydrogenase subunit 6</fullName>
    </alternativeName>
</protein>
<feature type="transmembrane region" description="Helical" evidence="16">
    <location>
        <begin position="31"/>
        <end position="49"/>
    </location>
</feature>
<evidence type="ECO:0000256" key="11">
    <source>
        <dbReference type="ARBA" id="ARBA00023027"/>
    </source>
</evidence>
<keyword evidence="13 16" id="KW-0472">Membrane</keyword>
<dbReference type="AlphaFoldDB" id="A0A088DMZ4"/>
<evidence type="ECO:0000313" key="17">
    <source>
        <dbReference type="EMBL" id="AIM19546.1"/>
    </source>
</evidence>
<evidence type="ECO:0000256" key="8">
    <source>
        <dbReference type="ARBA" id="ARBA00022967"/>
    </source>
</evidence>
<feature type="transmembrane region" description="Helical" evidence="16">
    <location>
        <begin position="61"/>
        <end position="81"/>
    </location>
</feature>
<reference evidence="17" key="1">
    <citation type="submission" date="2014-05" db="EMBL/GenBank/DDBJ databases">
        <title>Non-adaptive lineage splitting in a bacterial symbiont results in two genomes with the functionality of one.</title>
        <authorList>
            <person name="Van Leuven J.T."/>
            <person name="Meister R."/>
            <person name="Simon C."/>
            <person name="McCutcheon J.P."/>
        </authorList>
    </citation>
    <scope>NUCLEOTIDE SEQUENCE</scope>
    <source>
        <strain evidence="17">Dsem</strain>
    </source>
</reference>
<dbReference type="GO" id="GO:0008137">
    <property type="term" value="F:NADH dehydrogenase (ubiquinone) activity"/>
    <property type="evidence" value="ECO:0007669"/>
    <property type="project" value="UniProtKB-EC"/>
</dbReference>
<accession>A0A088DMZ4</accession>
<dbReference type="InterPro" id="IPR050269">
    <property type="entry name" value="ComplexI_Subunit6"/>
</dbReference>
<dbReference type="EMBL" id="KM000131">
    <property type="protein sequence ID" value="AIM19546.1"/>
    <property type="molecule type" value="Genomic_DNA"/>
</dbReference>
<keyword evidence="12 17" id="KW-0496">Mitochondrion</keyword>
<evidence type="ECO:0000256" key="13">
    <source>
        <dbReference type="ARBA" id="ARBA00023136"/>
    </source>
</evidence>